<name>A0AAD7TI66_9APHY</name>
<sequence>MPALMTPPSGRAESAGSEPDFIPLCPDGLDARDACLNNERVVDVDACEGPTNEEFACALRRIVEDIAGRECLEQRGRGLEEEKAGKRTEEALTCDPRVRHDGQTRAECALTCTRDILMRTDADARIEPECARTDELEYLDDEDKGQPEPLVEKPGGTYMKDKEQFEDDRSSCDWCEDAECLDGGMTRERAHEFQRECELAWRSESDVDVPRDVRNEGSSPPEHGQGRLGGKGEATGVAAEDDLKACLTYLGKSRLAYCRGRQGTPFQGASQTRSVCAEEAYNADAAAEEDVKMDESENEHKKESENDEQEETQERPDRMQEEEDKDKGDLSESSATAADEDGGAKDKGKHSESSSSAQASRLGTPVSFGPSTPDSYNHNHQKLGKLEGFRHNLLGEAFHEVLRGDVYVVPVRTHITCIPDTWMH</sequence>
<feature type="compositionally biased region" description="Basic and acidic residues" evidence="1">
    <location>
        <begin position="312"/>
        <end position="330"/>
    </location>
</feature>
<comment type="caution">
    <text evidence="2">The sequence shown here is derived from an EMBL/GenBank/DDBJ whole genome shotgun (WGS) entry which is preliminary data.</text>
</comment>
<evidence type="ECO:0000313" key="3">
    <source>
        <dbReference type="Proteomes" id="UP001215151"/>
    </source>
</evidence>
<feature type="compositionally biased region" description="Basic and acidic residues" evidence="1">
    <location>
        <begin position="289"/>
        <end position="304"/>
    </location>
</feature>
<keyword evidence="3" id="KW-1185">Reference proteome</keyword>
<feature type="compositionally biased region" description="Basic and acidic residues" evidence="1">
    <location>
        <begin position="342"/>
        <end position="352"/>
    </location>
</feature>
<feature type="region of interest" description="Disordered" evidence="1">
    <location>
        <begin position="280"/>
        <end position="379"/>
    </location>
</feature>
<proteinExistence type="predicted"/>
<feature type="compositionally biased region" description="Polar residues" evidence="1">
    <location>
        <begin position="369"/>
        <end position="378"/>
    </location>
</feature>
<organism evidence="2 3">
    <name type="scientific">Trametes cubensis</name>
    <dbReference type="NCBI Taxonomy" id="1111947"/>
    <lineage>
        <taxon>Eukaryota</taxon>
        <taxon>Fungi</taxon>
        <taxon>Dikarya</taxon>
        <taxon>Basidiomycota</taxon>
        <taxon>Agaricomycotina</taxon>
        <taxon>Agaricomycetes</taxon>
        <taxon>Polyporales</taxon>
        <taxon>Polyporaceae</taxon>
        <taxon>Trametes</taxon>
    </lineage>
</organism>
<feature type="region of interest" description="Disordered" evidence="1">
    <location>
        <begin position="208"/>
        <end position="235"/>
    </location>
</feature>
<dbReference type="Proteomes" id="UP001215151">
    <property type="component" value="Unassembled WGS sequence"/>
</dbReference>
<reference evidence="2" key="1">
    <citation type="submission" date="2022-11" db="EMBL/GenBank/DDBJ databases">
        <title>Genome Sequence of Cubamyces cubensis.</title>
        <authorList>
            <person name="Buettner E."/>
        </authorList>
    </citation>
    <scope>NUCLEOTIDE SEQUENCE</scope>
    <source>
        <strain evidence="2">MPL-01</strain>
    </source>
</reference>
<dbReference type="AlphaFoldDB" id="A0AAD7TI66"/>
<accession>A0AAD7TI66</accession>
<gene>
    <name evidence="2" type="ORF">ONZ51_g12608</name>
</gene>
<protein>
    <submittedName>
        <fullName evidence="2">Uncharacterized protein</fullName>
    </submittedName>
</protein>
<evidence type="ECO:0000313" key="2">
    <source>
        <dbReference type="EMBL" id="KAJ8455146.1"/>
    </source>
</evidence>
<dbReference type="EMBL" id="JAPEVG010000816">
    <property type="protein sequence ID" value="KAJ8455146.1"/>
    <property type="molecule type" value="Genomic_DNA"/>
</dbReference>
<evidence type="ECO:0000256" key="1">
    <source>
        <dbReference type="SAM" id="MobiDB-lite"/>
    </source>
</evidence>